<proteinExistence type="predicted"/>
<evidence type="ECO:0000313" key="1">
    <source>
        <dbReference type="EMBL" id="JAH40094.1"/>
    </source>
</evidence>
<name>A0A0E9SFD8_ANGAN</name>
<dbReference type="EMBL" id="GBXM01068483">
    <property type="protein sequence ID" value="JAH40094.1"/>
    <property type="molecule type" value="Transcribed_RNA"/>
</dbReference>
<reference evidence="1" key="2">
    <citation type="journal article" date="2015" name="Fish Shellfish Immunol.">
        <title>Early steps in the European eel (Anguilla anguilla)-Vibrio vulnificus interaction in the gills: Role of the RtxA13 toxin.</title>
        <authorList>
            <person name="Callol A."/>
            <person name="Pajuelo D."/>
            <person name="Ebbesson L."/>
            <person name="Teles M."/>
            <person name="MacKenzie S."/>
            <person name="Amaro C."/>
        </authorList>
    </citation>
    <scope>NUCLEOTIDE SEQUENCE</scope>
</reference>
<sequence length="42" mass="4683">MNVFRRHALCAPSHKAFSYLLLQPGCGLSLNNLMCCISVIFI</sequence>
<organism evidence="1">
    <name type="scientific">Anguilla anguilla</name>
    <name type="common">European freshwater eel</name>
    <name type="synonym">Muraena anguilla</name>
    <dbReference type="NCBI Taxonomy" id="7936"/>
    <lineage>
        <taxon>Eukaryota</taxon>
        <taxon>Metazoa</taxon>
        <taxon>Chordata</taxon>
        <taxon>Craniata</taxon>
        <taxon>Vertebrata</taxon>
        <taxon>Euteleostomi</taxon>
        <taxon>Actinopterygii</taxon>
        <taxon>Neopterygii</taxon>
        <taxon>Teleostei</taxon>
        <taxon>Anguilliformes</taxon>
        <taxon>Anguillidae</taxon>
        <taxon>Anguilla</taxon>
    </lineage>
</organism>
<dbReference type="AlphaFoldDB" id="A0A0E9SFD8"/>
<accession>A0A0E9SFD8</accession>
<reference evidence="1" key="1">
    <citation type="submission" date="2014-11" db="EMBL/GenBank/DDBJ databases">
        <authorList>
            <person name="Amaro Gonzalez C."/>
        </authorList>
    </citation>
    <scope>NUCLEOTIDE SEQUENCE</scope>
</reference>
<protein>
    <submittedName>
        <fullName evidence="1">Uncharacterized protein</fullName>
    </submittedName>
</protein>